<proteinExistence type="inferred from homology"/>
<feature type="transmembrane region" description="Helical" evidence="7">
    <location>
        <begin position="168"/>
        <end position="187"/>
    </location>
</feature>
<evidence type="ECO:0000259" key="8">
    <source>
        <dbReference type="Pfam" id="PF01694"/>
    </source>
</evidence>
<dbReference type="GO" id="GO:0004252">
    <property type="term" value="F:serine-type endopeptidase activity"/>
    <property type="evidence" value="ECO:0007669"/>
    <property type="project" value="InterPro"/>
</dbReference>
<evidence type="ECO:0000256" key="5">
    <source>
        <dbReference type="ARBA" id="ARBA00022989"/>
    </source>
</evidence>
<feature type="transmembrane region" description="Helical" evidence="7">
    <location>
        <begin position="106"/>
        <end position="130"/>
    </location>
</feature>
<dbReference type="EMBL" id="CAEZUX010000103">
    <property type="protein sequence ID" value="CAB4618661.1"/>
    <property type="molecule type" value="Genomic_DNA"/>
</dbReference>
<dbReference type="Gene3D" id="1.20.1540.10">
    <property type="entry name" value="Rhomboid-like"/>
    <property type="match status" value="1"/>
</dbReference>
<evidence type="ECO:0000313" key="9">
    <source>
        <dbReference type="EMBL" id="CAB4618661.1"/>
    </source>
</evidence>
<evidence type="ECO:0000256" key="4">
    <source>
        <dbReference type="ARBA" id="ARBA00022801"/>
    </source>
</evidence>
<dbReference type="PANTHER" id="PTHR43731:SF14">
    <property type="entry name" value="PRESENILIN-ASSOCIATED RHOMBOID-LIKE PROTEIN, MITOCHONDRIAL"/>
    <property type="match status" value="1"/>
</dbReference>
<keyword evidence="3 7" id="KW-0812">Transmembrane</keyword>
<evidence type="ECO:0000256" key="6">
    <source>
        <dbReference type="ARBA" id="ARBA00023136"/>
    </source>
</evidence>
<dbReference type="InterPro" id="IPR035952">
    <property type="entry name" value="Rhomboid-like_sf"/>
</dbReference>
<protein>
    <submittedName>
        <fullName evidence="9">Unannotated protein</fullName>
    </submittedName>
</protein>
<accession>A0A6J6HX60</accession>
<feature type="transmembrane region" description="Helical" evidence="7">
    <location>
        <begin position="68"/>
        <end position="86"/>
    </location>
</feature>
<comment type="subcellular location">
    <subcellularLocation>
        <location evidence="1">Membrane</location>
        <topology evidence="1">Multi-pass membrane protein</topology>
    </subcellularLocation>
</comment>
<dbReference type="GO" id="GO:0016020">
    <property type="term" value="C:membrane"/>
    <property type="evidence" value="ECO:0007669"/>
    <property type="project" value="UniProtKB-SubCell"/>
</dbReference>
<gene>
    <name evidence="9" type="ORF">UFOPK1874_00890</name>
</gene>
<evidence type="ECO:0000256" key="2">
    <source>
        <dbReference type="ARBA" id="ARBA00009045"/>
    </source>
</evidence>
<dbReference type="SUPFAM" id="SSF144091">
    <property type="entry name" value="Rhomboid-like"/>
    <property type="match status" value="1"/>
</dbReference>
<dbReference type="Pfam" id="PF01694">
    <property type="entry name" value="Rhomboid"/>
    <property type="match status" value="1"/>
</dbReference>
<keyword evidence="5 7" id="KW-1133">Transmembrane helix</keyword>
<evidence type="ECO:0000256" key="3">
    <source>
        <dbReference type="ARBA" id="ARBA00022692"/>
    </source>
</evidence>
<dbReference type="PANTHER" id="PTHR43731">
    <property type="entry name" value="RHOMBOID PROTEASE"/>
    <property type="match status" value="1"/>
</dbReference>
<evidence type="ECO:0000256" key="7">
    <source>
        <dbReference type="SAM" id="Phobius"/>
    </source>
</evidence>
<keyword evidence="4" id="KW-0378">Hydrolase</keyword>
<dbReference type="InterPro" id="IPR050925">
    <property type="entry name" value="Rhomboid_protease_S54"/>
</dbReference>
<name>A0A6J6HX60_9ZZZZ</name>
<dbReference type="CDD" id="cd19756">
    <property type="entry name" value="Bbox2"/>
    <property type="match status" value="1"/>
</dbReference>
<evidence type="ECO:0000256" key="1">
    <source>
        <dbReference type="ARBA" id="ARBA00004141"/>
    </source>
</evidence>
<comment type="similarity">
    <text evidence="2">Belongs to the peptidase S54 family.</text>
</comment>
<reference evidence="9" key="1">
    <citation type="submission" date="2020-05" db="EMBL/GenBank/DDBJ databases">
        <authorList>
            <person name="Chiriac C."/>
            <person name="Salcher M."/>
            <person name="Ghai R."/>
            <person name="Kavagutti S V."/>
        </authorList>
    </citation>
    <scope>NUCLEOTIDE SEQUENCE</scope>
</reference>
<sequence length="241" mass="25813">MSFPPPPIEFCTRHPEVATGRHCTRCERPACNDCLTPAPVGSHCADCVRAARPSAATRAKYWNASQNILVTHIIIVVNIAVYLWTITGNHEYDLGLSKFYIDNGEWYRTITSGFLHFSALHVGMNMFLLWQLGQLLEPAMGRVRFTSLYFIAMIGGAAGALALDPDALTGGASGAVFGLMAAAAVGLQQRGVNPMRTGIGTTLILNLVITFAIPGISIGGHLGGALTGAAVGYVMLKPRWR</sequence>
<keyword evidence="6 7" id="KW-0472">Membrane</keyword>
<feature type="transmembrane region" description="Helical" evidence="7">
    <location>
        <begin position="142"/>
        <end position="162"/>
    </location>
</feature>
<dbReference type="AlphaFoldDB" id="A0A6J6HX60"/>
<organism evidence="9">
    <name type="scientific">freshwater metagenome</name>
    <dbReference type="NCBI Taxonomy" id="449393"/>
    <lineage>
        <taxon>unclassified sequences</taxon>
        <taxon>metagenomes</taxon>
        <taxon>ecological metagenomes</taxon>
    </lineage>
</organism>
<dbReference type="InterPro" id="IPR022764">
    <property type="entry name" value="Peptidase_S54_rhomboid_dom"/>
</dbReference>
<feature type="domain" description="Peptidase S54 rhomboid" evidence="8">
    <location>
        <begin position="104"/>
        <end position="237"/>
    </location>
</feature>